<dbReference type="Gene3D" id="2.40.70.10">
    <property type="entry name" value="Acid Proteases"/>
    <property type="match status" value="1"/>
</dbReference>
<dbReference type="GO" id="GO:0004190">
    <property type="term" value="F:aspartic-type endopeptidase activity"/>
    <property type="evidence" value="ECO:0007669"/>
    <property type="project" value="InterPro"/>
</dbReference>
<protein>
    <recommendedName>
        <fullName evidence="1">RNA-directed DNA polymerase</fullName>
        <ecNumber evidence="1">2.7.7.49</ecNumber>
    </recommendedName>
</protein>
<feature type="region of interest" description="Disordered" evidence="13">
    <location>
        <begin position="681"/>
        <end position="705"/>
    </location>
</feature>
<dbReference type="InterPro" id="IPR041588">
    <property type="entry name" value="Integrase_H2C2"/>
</dbReference>
<dbReference type="GO" id="GO:0015074">
    <property type="term" value="P:DNA integration"/>
    <property type="evidence" value="ECO:0007669"/>
    <property type="project" value="UniProtKB-KW"/>
</dbReference>
<feature type="compositionally biased region" description="Basic and acidic residues" evidence="13">
    <location>
        <begin position="688"/>
        <end position="704"/>
    </location>
</feature>
<evidence type="ECO:0000256" key="5">
    <source>
        <dbReference type="ARBA" id="ARBA00022722"/>
    </source>
</evidence>
<organism evidence="17 18">
    <name type="scientific">Trichinella papuae</name>
    <dbReference type="NCBI Taxonomy" id="268474"/>
    <lineage>
        <taxon>Eukaryota</taxon>
        <taxon>Metazoa</taxon>
        <taxon>Ecdysozoa</taxon>
        <taxon>Nematoda</taxon>
        <taxon>Enoplea</taxon>
        <taxon>Dorylaimia</taxon>
        <taxon>Trichinellida</taxon>
        <taxon>Trichinellidae</taxon>
        <taxon>Trichinella</taxon>
    </lineage>
</organism>
<evidence type="ECO:0000256" key="4">
    <source>
        <dbReference type="ARBA" id="ARBA00022695"/>
    </source>
</evidence>
<comment type="caution">
    <text evidence="17">The sequence shown here is derived from an EMBL/GenBank/DDBJ whole genome shotgun (WGS) entry which is preliminary data.</text>
</comment>
<dbReference type="OrthoDB" id="154058at2759"/>
<feature type="compositionally biased region" description="Polar residues" evidence="13">
    <location>
        <begin position="1193"/>
        <end position="1203"/>
    </location>
</feature>
<dbReference type="Gene3D" id="3.30.420.10">
    <property type="entry name" value="Ribonuclease H-like superfamily/Ribonuclease H"/>
    <property type="match status" value="1"/>
</dbReference>
<accession>A0A0V1MMY1</accession>
<evidence type="ECO:0000256" key="8">
    <source>
        <dbReference type="ARBA" id="ARBA00022842"/>
    </source>
</evidence>
<dbReference type="InterPro" id="IPR036397">
    <property type="entry name" value="RNaseH_sf"/>
</dbReference>
<dbReference type="PROSITE" id="PS50878">
    <property type="entry name" value="RT_POL"/>
    <property type="match status" value="1"/>
</dbReference>
<name>A0A0V1MMY1_9BILA</name>
<evidence type="ECO:0000259" key="16">
    <source>
        <dbReference type="PROSITE" id="PS50994"/>
    </source>
</evidence>
<dbReference type="GO" id="GO:0042575">
    <property type="term" value="C:DNA polymerase complex"/>
    <property type="evidence" value="ECO:0007669"/>
    <property type="project" value="UniProtKB-ARBA"/>
</dbReference>
<keyword evidence="9" id="KW-0694">RNA-binding</keyword>
<dbReference type="Gene3D" id="3.10.20.370">
    <property type="match status" value="1"/>
</dbReference>
<evidence type="ECO:0000256" key="3">
    <source>
        <dbReference type="ARBA" id="ARBA00022679"/>
    </source>
</evidence>
<dbReference type="FunFam" id="3.30.70.270:FF:000020">
    <property type="entry name" value="Transposon Tf2-6 polyprotein-like Protein"/>
    <property type="match status" value="1"/>
</dbReference>
<dbReference type="CDD" id="cd09274">
    <property type="entry name" value="RNase_HI_RT_Ty3"/>
    <property type="match status" value="1"/>
</dbReference>
<dbReference type="InterPro" id="IPR018061">
    <property type="entry name" value="Retropepsins"/>
</dbReference>
<dbReference type="Pfam" id="PF17921">
    <property type="entry name" value="Integrase_H2C2"/>
    <property type="match status" value="1"/>
</dbReference>
<dbReference type="PROSITE" id="PS50994">
    <property type="entry name" value="INTEGRASE"/>
    <property type="match status" value="1"/>
</dbReference>
<evidence type="ECO:0000256" key="2">
    <source>
        <dbReference type="ARBA" id="ARBA00022670"/>
    </source>
</evidence>
<dbReference type="InterPro" id="IPR043128">
    <property type="entry name" value="Rev_trsase/Diguanyl_cyclase"/>
</dbReference>
<dbReference type="Pfam" id="PF00078">
    <property type="entry name" value="RVT_1"/>
    <property type="match status" value="1"/>
</dbReference>
<dbReference type="SUPFAM" id="SSF56672">
    <property type="entry name" value="DNA/RNA polymerases"/>
    <property type="match status" value="1"/>
</dbReference>
<keyword evidence="6" id="KW-0255">Endonuclease</keyword>
<keyword evidence="4" id="KW-0548">Nucleotidyltransferase</keyword>
<dbReference type="InterPro" id="IPR001969">
    <property type="entry name" value="Aspartic_peptidase_AS"/>
</dbReference>
<dbReference type="EC" id="2.7.7.49" evidence="1"/>
<dbReference type="InterPro" id="IPR000477">
    <property type="entry name" value="RT_dom"/>
</dbReference>
<dbReference type="Pfam" id="PF00665">
    <property type="entry name" value="rve"/>
    <property type="match status" value="1"/>
</dbReference>
<evidence type="ECO:0000313" key="17">
    <source>
        <dbReference type="EMBL" id="KRZ73165.1"/>
    </source>
</evidence>
<dbReference type="GO" id="GO:0003723">
    <property type="term" value="F:RNA binding"/>
    <property type="evidence" value="ECO:0007669"/>
    <property type="project" value="UniProtKB-KW"/>
</dbReference>
<evidence type="ECO:0000256" key="10">
    <source>
        <dbReference type="ARBA" id="ARBA00022908"/>
    </source>
</evidence>
<proteinExistence type="predicted"/>
<reference evidence="17 18" key="1">
    <citation type="submission" date="2015-01" db="EMBL/GenBank/DDBJ databases">
        <title>Evolution of Trichinella species and genotypes.</title>
        <authorList>
            <person name="Korhonen P.K."/>
            <person name="Edoardo P."/>
            <person name="Giuseppe L.R."/>
            <person name="Gasser R.B."/>
        </authorList>
    </citation>
    <scope>NUCLEOTIDE SEQUENCE [LARGE SCALE GENOMIC DNA]</scope>
    <source>
        <strain evidence="17">ISS1980</strain>
    </source>
</reference>
<feature type="region of interest" description="Disordered" evidence="13">
    <location>
        <begin position="1157"/>
        <end position="1220"/>
    </location>
</feature>
<dbReference type="SUPFAM" id="SSF50630">
    <property type="entry name" value="Acid proteases"/>
    <property type="match status" value="1"/>
</dbReference>
<feature type="compositionally biased region" description="Basic and acidic residues" evidence="13">
    <location>
        <begin position="1157"/>
        <end position="1171"/>
    </location>
</feature>
<evidence type="ECO:0000259" key="14">
    <source>
        <dbReference type="PROSITE" id="PS50175"/>
    </source>
</evidence>
<keyword evidence="5" id="KW-0540">Nuclease</keyword>
<dbReference type="InterPro" id="IPR012337">
    <property type="entry name" value="RNaseH-like_sf"/>
</dbReference>
<dbReference type="Pfam" id="PF17919">
    <property type="entry name" value="RT_RNaseH_2"/>
    <property type="match status" value="1"/>
</dbReference>
<dbReference type="GO" id="GO:0006508">
    <property type="term" value="P:proteolysis"/>
    <property type="evidence" value="ECO:0007669"/>
    <property type="project" value="UniProtKB-KW"/>
</dbReference>
<dbReference type="STRING" id="268474.A0A0V1MMY1"/>
<keyword evidence="8" id="KW-0460">Magnesium</keyword>
<sequence>MAVAGKIDGCPTNILIDTGSAVTLVQSGMPTEPWRNGNLLAADGTHLTVSGKRWAKLEIGNQVFTHPVVIVENLVQQALLGRDFLRRFGCTLNIADAVLQINEESVRLVEATTARSKVDVIIEEDVTLAPFTECCVMARTTAAGNCHGPWLIEQRREGRLPVAIARAVVLPREGCVPVQLLNPSGDRVTIHRGKVVATIEAVDPLPLGRSPQTHAALPTAVEKLLDEVAQRTTSEELDNLRALLTDFADVFSTYDGDIGRTTQAEHHINTGDAQPIRLCPRRIPWHFREQMNELLTDMLNKDIIEPSTSPWTAPVVLVKKKDGNVRFCVDFRKLNLVTKKDSYPLPRIDETIDTLAGAEWFSTLDLTSGYWQVPVAKEDREKTAFCTPKGLYQFKVMPFGLCNAPATFQRVMDLTLTGLKWNKCLVYLDDVVIFGRTFQEHLNNLAEVLQRIRQSGLKLKPAKCRLCAKEILFLGHIVSRDGVRTDPSKTEKVASWPTPTSTSEVRTFLGLASYYRRFVKSFASIARPLHRLTEQGRQFSWSNEAEEAFQRLKRALTTAPILAFPRFDIPFIIDTDASETGIGAVLSQKHDPEGERVIAYASRTLSKTERKYSTTRKELLSIVYFTKLFRPYLVGQRFILRTDHDSLTWLRNFKEPEGQVARWLEHLQEYDMEVVHRRGRQHNNADAMSRRPEVTNDNGDHRTTEMPSAAVGAAAVSLSLKEGTEPSEAPQDENIECVIRFLRRGRRPTNSEWRELNKDSRDLVKQWKHLRLTPAGLAVVVTGKPTRWVPPKHARLSILEQLHNGIGGGHLGVKKTAEKVKIRYFWPGWYRDVKAWCERCEACARRKTPPIVNKAPMESIVVGNPMEIIAVDILGPVPRSRNGNSYIMVVTDYFTRWVEAYALPNQQAETVARKLVQQFVCRFGTPMKLLSDQGTQFQGRLVTELCKLLGIEKIRTTAYHPQCDGMVERFNRTLAMMLTTAMEEAQDDDWETQIPQVCFAYNASVHETTGYTPFEMMFGRPPRLPVDAAFNTNLGQATTTSKYVEELAVHFRNAFAAARKNSAKQQMRQKYYYDRKTGNPFYETHEAVWLYCPASKSKMNRKFATPWTGPFEIVKQVSGLNYRIRSISNPRRTLLVHVNRLKPCKLTSAELCSLRQKENEDKKQVRRDHQPKTKPRIYRPRLVWAEEEHGRDSTSLQATAAQRSQRKRNPPVRYNDYVLY</sequence>
<dbReference type="InterPro" id="IPR001995">
    <property type="entry name" value="Peptidase_A2_cat"/>
</dbReference>
<evidence type="ECO:0000256" key="9">
    <source>
        <dbReference type="ARBA" id="ARBA00022884"/>
    </source>
</evidence>
<dbReference type="InterPro" id="IPR001584">
    <property type="entry name" value="Integrase_cat-core"/>
</dbReference>
<dbReference type="PROSITE" id="PS00141">
    <property type="entry name" value="ASP_PROTEASE"/>
    <property type="match status" value="1"/>
</dbReference>
<dbReference type="EMBL" id="JYDO01000067">
    <property type="protein sequence ID" value="KRZ73165.1"/>
    <property type="molecule type" value="Genomic_DNA"/>
</dbReference>
<dbReference type="InterPro" id="IPR050951">
    <property type="entry name" value="Retrovirus_Pol_polyprotein"/>
</dbReference>
<dbReference type="FunFam" id="3.10.20.370:FF:000001">
    <property type="entry name" value="Retrovirus-related Pol polyprotein from transposon 17.6-like protein"/>
    <property type="match status" value="1"/>
</dbReference>
<dbReference type="PROSITE" id="PS50175">
    <property type="entry name" value="ASP_PROT_RETROV"/>
    <property type="match status" value="1"/>
</dbReference>
<dbReference type="InterPro" id="IPR043502">
    <property type="entry name" value="DNA/RNA_pol_sf"/>
</dbReference>
<evidence type="ECO:0000259" key="15">
    <source>
        <dbReference type="PROSITE" id="PS50878"/>
    </source>
</evidence>
<keyword evidence="7" id="KW-0378">Hydrolase</keyword>
<dbReference type="PANTHER" id="PTHR37984">
    <property type="entry name" value="PROTEIN CBG26694"/>
    <property type="match status" value="1"/>
</dbReference>
<evidence type="ECO:0000256" key="6">
    <source>
        <dbReference type="ARBA" id="ARBA00022759"/>
    </source>
</evidence>
<feature type="domain" description="Peptidase A2" evidence="14">
    <location>
        <begin position="12"/>
        <end position="84"/>
    </location>
</feature>
<feature type="domain" description="Reverse transcriptase" evidence="15">
    <location>
        <begin position="299"/>
        <end position="478"/>
    </location>
</feature>
<keyword evidence="10" id="KW-0229">DNA integration</keyword>
<keyword evidence="18" id="KW-1185">Reference proteome</keyword>
<evidence type="ECO:0000256" key="13">
    <source>
        <dbReference type="SAM" id="MobiDB-lite"/>
    </source>
</evidence>
<gene>
    <name evidence="17" type="primary">TY3B-G</name>
    <name evidence="17" type="ORF">T10_5708</name>
</gene>
<dbReference type="InterPro" id="IPR021109">
    <property type="entry name" value="Peptidase_aspartic_dom_sf"/>
</dbReference>
<dbReference type="GO" id="GO:0003964">
    <property type="term" value="F:RNA-directed DNA polymerase activity"/>
    <property type="evidence" value="ECO:0007669"/>
    <property type="project" value="UniProtKB-KW"/>
</dbReference>
<dbReference type="CDD" id="cd01647">
    <property type="entry name" value="RT_LTR"/>
    <property type="match status" value="1"/>
</dbReference>
<dbReference type="InterPro" id="IPR041577">
    <property type="entry name" value="RT_RNaseH_2"/>
</dbReference>
<dbReference type="SUPFAM" id="SSF53098">
    <property type="entry name" value="Ribonuclease H-like"/>
    <property type="match status" value="1"/>
</dbReference>
<dbReference type="Pfam" id="PF22938">
    <property type="entry name" value="Integrase_p58_C"/>
    <property type="match status" value="1"/>
</dbReference>
<evidence type="ECO:0000256" key="11">
    <source>
        <dbReference type="ARBA" id="ARBA00022918"/>
    </source>
</evidence>
<dbReference type="InterPro" id="IPR054465">
    <property type="entry name" value="Integrase_p58-like_C"/>
</dbReference>
<evidence type="ECO:0000256" key="7">
    <source>
        <dbReference type="ARBA" id="ARBA00022801"/>
    </source>
</evidence>
<dbReference type="Gene3D" id="1.10.340.70">
    <property type="match status" value="1"/>
</dbReference>
<keyword evidence="3" id="KW-0808">Transferase</keyword>
<dbReference type="PANTHER" id="PTHR37984:SF5">
    <property type="entry name" value="PROTEIN NYNRIN-LIKE"/>
    <property type="match status" value="1"/>
</dbReference>
<evidence type="ECO:0000313" key="18">
    <source>
        <dbReference type="Proteomes" id="UP000054843"/>
    </source>
</evidence>
<dbReference type="Pfam" id="PF00077">
    <property type="entry name" value="RVP"/>
    <property type="match status" value="1"/>
</dbReference>
<dbReference type="CDD" id="cd00303">
    <property type="entry name" value="retropepsin_like"/>
    <property type="match status" value="1"/>
</dbReference>
<evidence type="ECO:0000256" key="12">
    <source>
        <dbReference type="ARBA" id="ARBA00023268"/>
    </source>
</evidence>
<feature type="domain" description="Integrase catalytic" evidence="16">
    <location>
        <begin position="861"/>
        <end position="1021"/>
    </location>
</feature>
<dbReference type="Proteomes" id="UP000054843">
    <property type="component" value="Unassembled WGS sequence"/>
</dbReference>
<keyword evidence="2" id="KW-0645">Protease</keyword>
<dbReference type="Gene3D" id="3.10.10.10">
    <property type="entry name" value="HIV Type 1 Reverse Transcriptase, subunit A, domain 1"/>
    <property type="match status" value="1"/>
</dbReference>
<dbReference type="GO" id="GO:0004519">
    <property type="term" value="F:endonuclease activity"/>
    <property type="evidence" value="ECO:0007669"/>
    <property type="project" value="UniProtKB-KW"/>
</dbReference>
<dbReference type="FunFam" id="1.10.340.70:FF:000001">
    <property type="entry name" value="Retrovirus-related Pol polyprotein from transposon gypsy-like Protein"/>
    <property type="match status" value="1"/>
</dbReference>
<keyword evidence="11" id="KW-0695">RNA-directed DNA polymerase</keyword>
<dbReference type="Gene3D" id="3.30.70.270">
    <property type="match status" value="2"/>
</dbReference>
<dbReference type="FunFam" id="3.30.420.10:FF:000032">
    <property type="entry name" value="Retrovirus-related Pol polyprotein from transposon 297-like Protein"/>
    <property type="match status" value="1"/>
</dbReference>
<dbReference type="AlphaFoldDB" id="A0A0V1MMY1"/>
<evidence type="ECO:0000256" key="1">
    <source>
        <dbReference type="ARBA" id="ARBA00012493"/>
    </source>
</evidence>
<keyword evidence="12" id="KW-0511">Multifunctional enzyme</keyword>
<dbReference type="FunFam" id="3.10.10.10:FF:000007">
    <property type="entry name" value="Retrovirus-related Pol polyprotein from transposon 17.6-like Protein"/>
    <property type="match status" value="1"/>
</dbReference>